<proteinExistence type="predicted"/>
<evidence type="ECO:0000313" key="4">
    <source>
        <dbReference type="Proteomes" id="UP000677875"/>
    </source>
</evidence>
<evidence type="ECO:0000256" key="2">
    <source>
        <dbReference type="SAM" id="SignalP"/>
    </source>
</evidence>
<comment type="caution">
    <text evidence="3">The sequence shown here is derived from an EMBL/GenBank/DDBJ whole genome shotgun (WGS) entry which is preliminary data.</text>
</comment>
<dbReference type="Proteomes" id="UP000677875">
    <property type="component" value="Unassembled WGS sequence"/>
</dbReference>
<dbReference type="RefSeq" id="WP_210868222.1">
    <property type="nucleotide sequence ID" value="NZ_JAGPNL010000001.1"/>
</dbReference>
<keyword evidence="1" id="KW-0812">Transmembrane</keyword>
<organism evidence="3 4">
    <name type="scientific">Streptomyces tagetis</name>
    <dbReference type="NCBI Taxonomy" id="2820809"/>
    <lineage>
        <taxon>Bacteria</taxon>
        <taxon>Bacillati</taxon>
        <taxon>Actinomycetota</taxon>
        <taxon>Actinomycetes</taxon>
        <taxon>Kitasatosporales</taxon>
        <taxon>Streptomycetaceae</taxon>
        <taxon>Streptomyces</taxon>
    </lineage>
</organism>
<sequence>MISIRSVGRSAAGAAALTVTTVVVTLSALAFTADTAGDVDRSAFFGSMVFRSTRDGDGGISMMAGTENPVPLAVLFLVLTVVLTGVQAVRASARRRGDALPGGPGGR</sequence>
<gene>
    <name evidence="3" type="ORF">J5Y05_03405</name>
</gene>
<feature type="chain" id="PRO_5037534392" evidence="2">
    <location>
        <begin position="31"/>
        <end position="107"/>
    </location>
</feature>
<feature type="transmembrane region" description="Helical" evidence="1">
    <location>
        <begin position="70"/>
        <end position="89"/>
    </location>
</feature>
<keyword evidence="2" id="KW-0732">Signal</keyword>
<accession>A0A940XBL2</accession>
<dbReference type="AlphaFoldDB" id="A0A940XBL2"/>
<evidence type="ECO:0000256" key="1">
    <source>
        <dbReference type="SAM" id="Phobius"/>
    </source>
</evidence>
<feature type="signal peptide" evidence="2">
    <location>
        <begin position="1"/>
        <end position="30"/>
    </location>
</feature>
<keyword evidence="4" id="KW-1185">Reference proteome</keyword>
<protein>
    <submittedName>
        <fullName evidence="3">Uncharacterized protein</fullName>
    </submittedName>
</protein>
<keyword evidence="1" id="KW-0472">Membrane</keyword>
<name>A0A940XBL2_9ACTN</name>
<evidence type="ECO:0000313" key="3">
    <source>
        <dbReference type="EMBL" id="MBQ0825559.1"/>
    </source>
</evidence>
<dbReference type="EMBL" id="JAGPNL010000001">
    <property type="protein sequence ID" value="MBQ0825559.1"/>
    <property type="molecule type" value="Genomic_DNA"/>
</dbReference>
<reference evidence="3" key="1">
    <citation type="submission" date="2021-04" db="EMBL/GenBank/DDBJ databases">
        <title>Genome seq and assembly of Streptomyces sp. RG38.</title>
        <authorList>
            <person name="Chhetri G."/>
        </authorList>
    </citation>
    <scope>NUCLEOTIDE SEQUENCE</scope>
    <source>
        <strain evidence="3">RG38</strain>
    </source>
</reference>
<keyword evidence="1" id="KW-1133">Transmembrane helix</keyword>